<dbReference type="Gene3D" id="1.10.3730.20">
    <property type="match status" value="1"/>
</dbReference>
<name>A0A225DLM0_9BACT</name>
<keyword evidence="2" id="KW-0813">Transport</keyword>
<proteinExistence type="inferred from homology"/>
<comment type="subcellular location">
    <subcellularLocation>
        <location evidence="1 9">Cell membrane</location>
        <topology evidence="1 9">Multi-pass membrane protein</topology>
    </subcellularLocation>
</comment>
<reference evidence="12" key="1">
    <citation type="submission" date="2017-06" db="EMBL/GenBank/DDBJ databases">
        <title>Genome analysis of Fimbriiglobus ruber SP5, the first member of the order Planctomycetales with confirmed chitinolytic capability.</title>
        <authorList>
            <person name="Ravin N.V."/>
            <person name="Rakitin A.L."/>
            <person name="Ivanova A.A."/>
            <person name="Beletsky A.V."/>
            <person name="Kulichevskaya I.S."/>
            <person name="Mardanov A.V."/>
            <person name="Dedysh S.N."/>
        </authorList>
    </citation>
    <scope>NUCLEOTIDE SEQUENCE [LARGE SCALE GENOMIC DNA]</scope>
    <source>
        <strain evidence="12">SP5</strain>
    </source>
</reference>
<evidence type="ECO:0000256" key="2">
    <source>
        <dbReference type="ARBA" id="ARBA00022448"/>
    </source>
</evidence>
<dbReference type="FunFam" id="1.10.3730.20:FF:000001">
    <property type="entry name" value="Quaternary ammonium compound resistance transporter SugE"/>
    <property type="match status" value="1"/>
</dbReference>
<dbReference type="PANTHER" id="PTHR30561:SF0">
    <property type="entry name" value="GUANIDINIUM EXPORTER"/>
    <property type="match status" value="1"/>
</dbReference>
<evidence type="ECO:0000256" key="10">
    <source>
        <dbReference type="SAM" id="Phobius"/>
    </source>
</evidence>
<dbReference type="AlphaFoldDB" id="A0A225DLM0"/>
<keyword evidence="6 10" id="KW-0472">Membrane</keyword>
<comment type="caution">
    <text evidence="11">The sequence shown here is derived from an EMBL/GenBank/DDBJ whole genome shotgun (WGS) entry which is preliminary data.</text>
</comment>
<keyword evidence="5 10" id="KW-1133">Transmembrane helix</keyword>
<evidence type="ECO:0000313" key="11">
    <source>
        <dbReference type="EMBL" id="OWK39448.1"/>
    </source>
</evidence>
<dbReference type="InterPro" id="IPR000390">
    <property type="entry name" value="Small_drug/metabolite_transptr"/>
</dbReference>
<dbReference type="OrthoDB" id="21828at2"/>
<sequence>MAWVYLLVAALFEIGWAVGLKYSQGFTKFWPSVLTIAAMVLSLFFLAVAVRSIPVGTGYAIWTGIGAVGTATLGIILFAEPVTAWRVGCLLLILCGVVGLKIAAP</sequence>
<comment type="similarity">
    <text evidence="7">Belongs to the drug/metabolite transporter (DMT) superfamily. Small multidrug resistance (SMR) (TC 2.A.7.1) family. Gdx/SugE subfamily.</text>
</comment>
<accession>A0A225DLM0</accession>
<gene>
    <name evidence="11" type="ORF">FRUB_06011</name>
</gene>
<dbReference type="InterPro" id="IPR045324">
    <property type="entry name" value="Small_multidrug_res"/>
</dbReference>
<dbReference type="PANTHER" id="PTHR30561">
    <property type="entry name" value="SMR FAMILY PROTON-DEPENDENT DRUG EFFLUX TRANSPORTER SUGE"/>
    <property type="match status" value="1"/>
</dbReference>
<evidence type="ECO:0000256" key="6">
    <source>
        <dbReference type="ARBA" id="ARBA00023136"/>
    </source>
</evidence>
<evidence type="ECO:0000256" key="9">
    <source>
        <dbReference type="RuleBase" id="RU003942"/>
    </source>
</evidence>
<evidence type="ECO:0000256" key="3">
    <source>
        <dbReference type="ARBA" id="ARBA00022475"/>
    </source>
</evidence>
<feature type="transmembrane region" description="Helical" evidence="10">
    <location>
        <begin position="29"/>
        <end position="50"/>
    </location>
</feature>
<evidence type="ECO:0000256" key="4">
    <source>
        <dbReference type="ARBA" id="ARBA00022692"/>
    </source>
</evidence>
<feature type="transmembrane region" description="Helical" evidence="10">
    <location>
        <begin position="59"/>
        <end position="79"/>
    </location>
</feature>
<dbReference type="SUPFAM" id="SSF103481">
    <property type="entry name" value="Multidrug resistance efflux transporter EmrE"/>
    <property type="match status" value="1"/>
</dbReference>
<evidence type="ECO:0000256" key="5">
    <source>
        <dbReference type="ARBA" id="ARBA00022989"/>
    </source>
</evidence>
<dbReference type="RefSeq" id="WP_088256915.1">
    <property type="nucleotide sequence ID" value="NZ_NIDE01000010.1"/>
</dbReference>
<dbReference type="GO" id="GO:0022857">
    <property type="term" value="F:transmembrane transporter activity"/>
    <property type="evidence" value="ECO:0007669"/>
    <property type="project" value="InterPro"/>
</dbReference>
<evidence type="ECO:0000256" key="8">
    <source>
        <dbReference type="ARBA" id="ARBA00039168"/>
    </source>
</evidence>
<protein>
    <recommendedName>
        <fullName evidence="8">Guanidinium exporter</fullName>
    </recommendedName>
</protein>
<dbReference type="Pfam" id="PF00893">
    <property type="entry name" value="Multi_Drug_Res"/>
    <property type="match status" value="1"/>
</dbReference>
<keyword evidence="4 9" id="KW-0812">Transmembrane</keyword>
<dbReference type="GO" id="GO:0005886">
    <property type="term" value="C:plasma membrane"/>
    <property type="evidence" value="ECO:0007669"/>
    <property type="project" value="UniProtKB-SubCell"/>
</dbReference>
<organism evidence="11 12">
    <name type="scientific">Fimbriiglobus ruber</name>
    <dbReference type="NCBI Taxonomy" id="1908690"/>
    <lineage>
        <taxon>Bacteria</taxon>
        <taxon>Pseudomonadati</taxon>
        <taxon>Planctomycetota</taxon>
        <taxon>Planctomycetia</taxon>
        <taxon>Gemmatales</taxon>
        <taxon>Gemmataceae</taxon>
        <taxon>Fimbriiglobus</taxon>
    </lineage>
</organism>
<dbReference type="Proteomes" id="UP000214646">
    <property type="component" value="Unassembled WGS sequence"/>
</dbReference>
<keyword evidence="12" id="KW-1185">Reference proteome</keyword>
<evidence type="ECO:0000256" key="1">
    <source>
        <dbReference type="ARBA" id="ARBA00004651"/>
    </source>
</evidence>
<evidence type="ECO:0000256" key="7">
    <source>
        <dbReference type="ARBA" id="ARBA00038151"/>
    </source>
</evidence>
<dbReference type="EMBL" id="NIDE01000010">
    <property type="protein sequence ID" value="OWK39448.1"/>
    <property type="molecule type" value="Genomic_DNA"/>
</dbReference>
<keyword evidence="3" id="KW-1003">Cell membrane</keyword>
<feature type="transmembrane region" description="Helical" evidence="10">
    <location>
        <begin position="85"/>
        <end position="104"/>
    </location>
</feature>
<dbReference type="GO" id="GO:1990961">
    <property type="term" value="P:xenobiotic detoxification by transmembrane export across the plasma membrane"/>
    <property type="evidence" value="ECO:0007669"/>
    <property type="project" value="UniProtKB-ARBA"/>
</dbReference>
<dbReference type="InterPro" id="IPR037185">
    <property type="entry name" value="EmrE-like"/>
</dbReference>
<evidence type="ECO:0000313" key="12">
    <source>
        <dbReference type="Proteomes" id="UP000214646"/>
    </source>
</evidence>